<keyword evidence="2" id="KW-1185">Reference proteome</keyword>
<accession>A0A4Z2HEH5</accession>
<dbReference type="AlphaFoldDB" id="A0A4Z2HEH5"/>
<dbReference type="Proteomes" id="UP000314294">
    <property type="component" value="Unassembled WGS sequence"/>
</dbReference>
<comment type="caution">
    <text evidence="1">The sequence shown here is derived from an EMBL/GenBank/DDBJ whole genome shotgun (WGS) entry which is preliminary data.</text>
</comment>
<gene>
    <name evidence="1" type="ORF">EYF80_025528</name>
</gene>
<proteinExistence type="predicted"/>
<dbReference type="EMBL" id="SRLO01000256">
    <property type="protein sequence ID" value="TNN64277.1"/>
    <property type="molecule type" value="Genomic_DNA"/>
</dbReference>
<organism evidence="1 2">
    <name type="scientific">Liparis tanakae</name>
    <name type="common">Tanaka's snailfish</name>
    <dbReference type="NCBI Taxonomy" id="230148"/>
    <lineage>
        <taxon>Eukaryota</taxon>
        <taxon>Metazoa</taxon>
        <taxon>Chordata</taxon>
        <taxon>Craniata</taxon>
        <taxon>Vertebrata</taxon>
        <taxon>Euteleostomi</taxon>
        <taxon>Actinopterygii</taxon>
        <taxon>Neopterygii</taxon>
        <taxon>Teleostei</taxon>
        <taxon>Neoteleostei</taxon>
        <taxon>Acanthomorphata</taxon>
        <taxon>Eupercaria</taxon>
        <taxon>Perciformes</taxon>
        <taxon>Cottioidei</taxon>
        <taxon>Cottales</taxon>
        <taxon>Liparidae</taxon>
        <taxon>Liparis</taxon>
    </lineage>
</organism>
<evidence type="ECO:0000313" key="1">
    <source>
        <dbReference type="EMBL" id="TNN64277.1"/>
    </source>
</evidence>
<name>A0A4Z2HEH5_9TELE</name>
<evidence type="ECO:0000313" key="2">
    <source>
        <dbReference type="Proteomes" id="UP000314294"/>
    </source>
</evidence>
<protein>
    <submittedName>
        <fullName evidence="1">Uncharacterized protein</fullName>
    </submittedName>
</protein>
<reference evidence="1 2" key="1">
    <citation type="submission" date="2019-03" db="EMBL/GenBank/DDBJ databases">
        <title>First draft genome of Liparis tanakae, snailfish: a comprehensive survey of snailfish specific genes.</title>
        <authorList>
            <person name="Kim W."/>
            <person name="Song I."/>
            <person name="Jeong J.-H."/>
            <person name="Kim D."/>
            <person name="Kim S."/>
            <person name="Ryu S."/>
            <person name="Song J.Y."/>
            <person name="Lee S.K."/>
        </authorList>
    </citation>
    <scope>NUCLEOTIDE SEQUENCE [LARGE SCALE GENOMIC DNA]</scope>
    <source>
        <tissue evidence="1">Muscle</tissue>
    </source>
</reference>
<sequence length="116" mass="13237">MLQTKQCGWYVLPRAETTSPKDTPPGWNSFTPLTVFKLQSVYLHDAENGDFPSRMRCLNDRLHYCYLRISKAKLTVTFFSLCSISSTHHQPPAAPPILLYLFPSLLEKEPCVTLYG</sequence>